<evidence type="ECO:0000313" key="3">
    <source>
        <dbReference type="EMBL" id="EUA49672.1"/>
    </source>
</evidence>
<dbReference type="AlphaFoldDB" id="A0A829Q976"/>
<feature type="transmembrane region" description="Helical" evidence="2">
    <location>
        <begin position="75"/>
        <end position="99"/>
    </location>
</feature>
<feature type="compositionally biased region" description="Basic residues" evidence="1">
    <location>
        <begin position="338"/>
        <end position="355"/>
    </location>
</feature>
<evidence type="ECO:0000313" key="4">
    <source>
        <dbReference type="Proteomes" id="UP000020103"/>
    </source>
</evidence>
<dbReference type="InterPro" id="IPR057561">
    <property type="entry name" value="NADase_transloc"/>
</dbReference>
<evidence type="ECO:0000256" key="2">
    <source>
        <dbReference type="SAM" id="Phobius"/>
    </source>
</evidence>
<dbReference type="InterPro" id="IPR008979">
    <property type="entry name" value="Galactose-bd-like_sf"/>
</dbReference>
<feature type="region of interest" description="Disordered" evidence="1">
    <location>
        <begin position="106"/>
        <end position="143"/>
    </location>
</feature>
<dbReference type="SUPFAM" id="SSF49785">
    <property type="entry name" value="Galactose-binding domain-like"/>
    <property type="match status" value="1"/>
</dbReference>
<proteinExistence type="predicted"/>
<feature type="compositionally biased region" description="Low complexity" evidence="1">
    <location>
        <begin position="119"/>
        <end position="129"/>
    </location>
</feature>
<accession>A0A829Q976</accession>
<feature type="compositionally biased region" description="Pro residues" evidence="1">
    <location>
        <begin position="308"/>
        <end position="329"/>
    </location>
</feature>
<dbReference type="EMBL" id="JAOF01000001">
    <property type="protein sequence ID" value="EUA49672.1"/>
    <property type="molecule type" value="Genomic_DNA"/>
</dbReference>
<dbReference type="Gene3D" id="2.60.120.260">
    <property type="entry name" value="Galactose-binding domain-like"/>
    <property type="match status" value="1"/>
</dbReference>
<evidence type="ECO:0008006" key="5">
    <source>
        <dbReference type="Google" id="ProtNLM"/>
    </source>
</evidence>
<sequence length="366" mass="39046">MTGPYNYGPAPDYDAELAAAHNPALPQDQLLRLWHTRPDLRQALAQLPACPPSLAAQVQFSDPWRDPNARSHRGIIMAFAMLAGVLVIVGLGYVGYMAVHGDGTTTQTHGMLPPNDPKTTSSSAATTTTAPPPVPSSPIKPVDVSTNCVQAEDGTDSNGVKYVYDPAKAFDNDPLTAWRCQWKEQDGQSITAKFDHPTLVTSVGLIPGYAKTDIDGSDRFAQNRKITRVRWEFSDGSSVKQQVPVSRALANIKVNVVTDSVTMVIEATEPGVSIVNKSGQRQDAFNGLVSVSEVEIMGTQPPASEGPAPAPVVPPGPPVGAPPPMPTPGQAPLAPSPGHRRRLSRLPLARHRRGRSGSYPKPAELF</sequence>
<gene>
    <name evidence="3" type="ORF">I543_4809</name>
</gene>
<reference evidence="3 4" key="1">
    <citation type="submission" date="2013-12" db="EMBL/GenBank/DDBJ databases">
        <authorList>
            <person name="Madinger N."/>
            <person name="Lenaerts A."/>
            <person name="Ordway D."/>
            <person name="DeGroote M.A."/>
            <person name="Parker T."/>
            <person name="Sizemore C."/>
            <person name="Tallon L.J."/>
            <person name="Sadzewicz L.K."/>
            <person name="Sengamalay N."/>
            <person name="Fraser C.M."/>
            <person name="Hine E."/>
            <person name="Shefchek K.A."/>
            <person name="Das S.P."/>
            <person name="Tettelin H."/>
        </authorList>
    </citation>
    <scope>NUCLEOTIDE SEQUENCE [LARGE SCALE GENOMIC DNA]</scope>
    <source>
        <strain evidence="3 4">21</strain>
    </source>
</reference>
<keyword evidence="2" id="KW-0812">Transmembrane</keyword>
<evidence type="ECO:0000256" key="1">
    <source>
        <dbReference type="SAM" id="MobiDB-lite"/>
    </source>
</evidence>
<protein>
    <recommendedName>
        <fullName evidence="5">F5/8 type C domain-containing protein</fullName>
    </recommendedName>
</protein>
<comment type="caution">
    <text evidence="3">The sequence shown here is derived from an EMBL/GenBank/DDBJ whole genome shotgun (WGS) entry which is preliminary data.</text>
</comment>
<dbReference type="Proteomes" id="UP000020103">
    <property type="component" value="Unassembled WGS sequence"/>
</dbReference>
<keyword evidence="2" id="KW-1133">Transmembrane helix</keyword>
<keyword evidence="2" id="KW-0472">Membrane</keyword>
<dbReference type="NCBIfam" id="NF047619">
    <property type="entry name" value="NADase_discoid"/>
    <property type="match status" value="1"/>
</dbReference>
<organism evidence="3 4">
    <name type="scientific">Mycobacteroides abscessus 21</name>
    <dbReference type="NCBI Taxonomy" id="1299324"/>
    <lineage>
        <taxon>Bacteria</taxon>
        <taxon>Bacillati</taxon>
        <taxon>Actinomycetota</taxon>
        <taxon>Actinomycetes</taxon>
        <taxon>Mycobacteriales</taxon>
        <taxon>Mycobacteriaceae</taxon>
        <taxon>Mycobacteroides</taxon>
        <taxon>Mycobacteroides abscessus</taxon>
    </lineage>
</organism>
<name>A0A829Q976_9MYCO</name>
<feature type="region of interest" description="Disordered" evidence="1">
    <location>
        <begin position="298"/>
        <end position="366"/>
    </location>
</feature>